<dbReference type="InParanoid" id="G0MIL6"/>
<name>G0MIL6_CAEBE</name>
<evidence type="ECO:0000259" key="9">
    <source>
        <dbReference type="PROSITE" id="PS50862"/>
    </source>
</evidence>
<comment type="catalytic activity">
    <reaction evidence="8">
        <text>tRNA(Pro) + L-proline + ATP = L-prolyl-tRNA(Pro) + AMP + diphosphate</text>
        <dbReference type="Rhea" id="RHEA:14305"/>
        <dbReference type="Rhea" id="RHEA-COMP:9700"/>
        <dbReference type="Rhea" id="RHEA-COMP:9702"/>
        <dbReference type="ChEBI" id="CHEBI:30616"/>
        <dbReference type="ChEBI" id="CHEBI:33019"/>
        <dbReference type="ChEBI" id="CHEBI:60039"/>
        <dbReference type="ChEBI" id="CHEBI:78442"/>
        <dbReference type="ChEBI" id="CHEBI:78532"/>
        <dbReference type="ChEBI" id="CHEBI:456215"/>
        <dbReference type="EC" id="6.1.1.15"/>
    </reaction>
</comment>
<keyword evidence="11" id="KW-1185">Reference proteome</keyword>
<accession>G0MIL6</accession>
<evidence type="ECO:0000256" key="8">
    <source>
        <dbReference type="ARBA" id="ARBA00047671"/>
    </source>
</evidence>
<dbReference type="AlphaFoldDB" id="G0MIL6"/>
<dbReference type="InterPro" id="IPR006195">
    <property type="entry name" value="aa-tRNA-synth_II"/>
</dbReference>
<dbReference type="GO" id="GO:0006433">
    <property type="term" value="P:prolyl-tRNA aminoacylation"/>
    <property type="evidence" value="ECO:0007669"/>
    <property type="project" value="InterPro"/>
</dbReference>
<dbReference type="PROSITE" id="PS50862">
    <property type="entry name" value="AA_TRNA_LIGASE_II"/>
    <property type="match status" value="1"/>
</dbReference>
<dbReference type="InterPro" id="IPR045864">
    <property type="entry name" value="aa-tRNA-synth_II/BPL/LPL"/>
</dbReference>
<gene>
    <name evidence="10" type="ORF">CAEBREN_30538</name>
</gene>
<evidence type="ECO:0000256" key="3">
    <source>
        <dbReference type="ARBA" id="ARBA00022741"/>
    </source>
</evidence>
<dbReference type="Pfam" id="PF00587">
    <property type="entry name" value="tRNA-synt_2b"/>
    <property type="match status" value="1"/>
</dbReference>
<dbReference type="InterPro" id="IPR002316">
    <property type="entry name" value="Pro-tRNA-ligase_IIa"/>
</dbReference>
<dbReference type="PANTHER" id="PTHR42753:SF2">
    <property type="entry name" value="PROLINE--TRNA LIGASE"/>
    <property type="match status" value="1"/>
</dbReference>
<dbReference type="EMBL" id="GL379796">
    <property type="protein sequence ID" value="EGT31366.1"/>
    <property type="molecule type" value="Genomic_DNA"/>
</dbReference>
<evidence type="ECO:0000256" key="4">
    <source>
        <dbReference type="ARBA" id="ARBA00022840"/>
    </source>
</evidence>
<dbReference type="PRINTS" id="PR01046">
    <property type="entry name" value="TRNASYNTHPRO"/>
</dbReference>
<proteinExistence type="predicted"/>
<dbReference type="GO" id="GO:0005524">
    <property type="term" value="F:ATP binding"/>
    <property type="evidence" value="ECO:0007669"/>
    <property type="project" value="UniProtKB-KW"/>
</dbReference>
<dbReference type="SUPFAM" id="SSF55681">
    <property type="entry name" value="Class II aaRS and biotin synthetases"/>
    <property type="match status" value="1"/>
</dbReference>
<keyword evidence="4" id="KW-0067">ATP-binding</keyword>
<keyword evidence="6" id="KW-0030">Aminoacyl-tRNA synthetase</keyword>
<dbReference type="eggNOG" id="KOG2324">
    <property type="taxonomic scope" value="Eukaryota"/>
</dbReference>
<dbReference type="InterPro" id="IPR002314">
    <property type="entry name" value="aa-tRNA-synt_IIb"/>
</dbReference>
<dbReference type="GO" id="GO:0004827">
    <property type="term" value="F:proline-tRNA ligase activity"/>
    <property type="evidence" value="ECO:0007669"/>
    <property type="project" value="UniProtKB-EC"/>
</dbReference>
<sequence length="195" mass="22288">MGGPILHKAKKWILSGATAPQSKSLAHRMLIENGFILPTAKGFYSLLPLGQRVIDKLCRILDVEFQKSGALKIGLPIVGTKSLWDKTGRWEAMGAEMIKFEDRQKSPLCLQPTAEEMCTELIASLSPLKKSQFPLMVYQIGDKFRDEMNPRFGLMRSRQFLMKDMYSFATDVESSRETYRRICKVYEKIFGEQLQ</sequence>
<evidence type="ECO:0000256" key="1">
    <source>
        <dbReference type="ARBA" id="ARBA00012831"/>
    </source>
</evidence>
<organism evidence="11">
    <name type="scientific">Caenorhabditis brenneri</name>
    <name type="common">Nematode worm</name>
    <dbReference type="NCBI Taxonomy" id="135651"/>
    <lineage>
        <taxon>Eukaryota</taxon>
        <taxon>Metazoa</taxon>
        <taxon>Ecdysozoa</taxon>
        <taxon>Nematoda</taxon>
        <taxon>Chromadorea</taxon>
        <taxon>Rhabditida</taxon>
        <taxon>Rhabditina</taxon>
        <taxon>Rhabditomorpha</taxon>
        <taxon>Rhabditoidea</taxon>
        <taxon>Rhabditidae</taxon>
        <taxon>Peloderinae</taxon>
        <taxon>Caenorhabditis</taxon>
    </lineage>
</organism>
<dbReference type="OrthoDB" id="10267474at2759"/>
<feature type="domain" description="Aminoacyl-transfer RNA synthetases class-II family profile" evidence="9">
    <location>
        <begin position="42"/>
        <end position="195"/>
    </location>
</feature>
<keyword evidence="2" id="KW-0436">Ligase</keyword>
<evidence type="ECO:0000313" key="10">
    <source>
        <dbReference type="EMBL" id="EGT31366.1"/>
    </source>
</evidence>
<dbReference type="Gene3D" id="3.30.930.10">
    <property type="entry name" value="Bira Bifunctional Protein, Domain 2"/>
    <property type="match status" value="1"/>
</dbReference>
<dbReference type="HOGENOM" id="CLU_016739_1_1_1"/>
<evidence type="ECO:0000256" key="7">
    <source>
        <dbReference type="ARBA" id="ARBA00029731"/>
    </source>
</evidence>
<evidence type="ECO:0000256" key="5">
    <source>
        <dbReference type="ARBA" id="ARBA00022917"/>
    </source>
</evidence>
<dbReference type="PANTHER" id="PTHR42753">
    <property type="entry name" value="MITOCHONDRIAL RIBOSOME PROTEIN L39/PROLYL-TRNA LIGASE FAMILY MEMBER"/>
    <property type="match status" value="1"/>
</dbReference>
<reference evidence="11" key="1">
    <citation type="submission" date="2011-07" db="EMBL/GenBank/DDBJ databases">
        <authorList>
            <consortium name="Caenorhabditis brenneri Sequencing and Analysis Consortium"/>
            <person name="Wilson R.K."/>
        </authorList>
    </citation>
    <scope>NUCLEOTIDE SEQUENCE [LARGE SCALE GENOMIC DNA]</scope>
    <source>
        <strain evidence="11">PB2801</strain>
    </source>
</reference>
<dbReference type="EC" id="6.1.1.15" evidence="1"/>
<dbReference type="Proteomes" id="UP000008068">
    <property type="component" value="Unassembled WGS sequence"/>
</dbReference>
<evidence type="ECO:0000313" key="11">
    <source>
        <dbReference type="Proteomes" id="UP000008068"/>
    </source>
</evidence>
<dbReference type="STRING" id="135651.G0MIL6"/>
<keyword evidence="3" id="KW-0547">Nucleotide-binding</keyword>
<dbReference type="GO" id="GO:0005739">
    <property type="term" value="C:mitochondrion"/>
    <property type="evidence" value="ECO:0007669"/>
    <property type="project" value="TreeGrafter"/>
</dbReference>
<evidence type="ECO:0000256" key="2">
    <source>
        <dbReference type="ARBA" id="ARBA00022598"/>
    </source>
</evidence>
<protein>
    <recommendedName>
        <fullName evidence="1">proline--tRNA ligase</fullName>
        <ecNumber evidence="1">6.1.1.15</ecNumber>
    </recommendedName>
    <alternativeName>
        <fullName evidence="7">Prolyl-tRNA synthetase</fullName>
    </alternativeName>
</protein>
<evidence type="ECO:0000256" key="6">
    <source>
        <dbReference type="ARBA" id="ARBA00023146"/>
    </source>
</evidence>
<dbReference type="InterPro" id="IPR050062">
    <property type="entry name" value="Pro-tRNA_synthetase"/>
</dbReference>
<keyword evidence="5" id="KW-0648">Protein biosynthesis</keyword>